<dbReference type="PANTHER" id="PTHR43569:SF2">
    <property type="entry name" value="AMIDOHYDROLASE-RELATED DOMAIN-CONTAINING PROTEIN"/>
    <property type="match status" value="1"/>
</dbReference>
<dbReference type="eggNOG" id="ENOG502RZT7">
    <property type="taxonomic scope" value="Eukaryota"/>
</dbReference>
<sequence length="320" mass="35690">MAPIIDSHIHLNPSSALPTLPWRDPSHPLHREHSVSDYNSATGSPSSLSGFILIEADHSSNDDPNSWTPHLQEVSFMSTIANNNPSCLALIPWAPLPEGAAKLEEYLTAAEKEVGTQAWKKVRGFRFLLQDQPAGTGTSEGFVEALKVLGKKGYVFEVGINQHRKGKRQLEEVWEMISRVQEGVEEGERVKFVLNLTILNQADPSFLAWREAMFTLSKCPQTYIKLSGCFSELPEKLRQRPAEDIVSAILPWLAVLLAAWGPKRIMFGSDWPVCTVGVGNDEAWKKWHRVVELVCDFAGLSVEDQERIWSGTAKEAYGLE</sequence>
<dbReference type="InterPro" id="IPR018228">
    <property type="entry name" value="DNase_TatD-rel_CS"/>
</dbReference>
<dbReference type="PROSITE" id="PS01137">
    <property type="entry name" value="TATD_1"/>
    <property type="match status" value="1"/>
</dbReference>
<feature type="domain" description="Amidohydrolase-related" evidence="2">
    <location>
        <begin position="204"/>
        <end position="319"/>
    </location>
</feature>
<dbReference type="GO" id="GO:0016787">
    <property type="term" value="F:hydrolase activity"/>
    <property type="evidence" value="ECO:0007669"/>
    <property type="project" value="InterPro"/>
</dbReference>
<accession>G0SDH2</accession>
<dbReference type="OrthoDB" id="2135488at2759"/>
<proteinExistence type="inferred from homology"/>
<dbReference type="RefSeq" id="XP_006695518.1">
    <property type="nucleotide sequence ID" value="XM_006695455.1"/>
</dbReference>
<reference evidence="3 4" key="1">
    <citation type="journal article" date="2011" name="Cell">
        <title>Insight into structure and assembly of the nuclear pore complex by utilizing the genome of a eukaryotic thermophile.</title>
        <authorList>
            <person name="Amlacher S."/>
            <person name="Sarges P."/>
            <person name="Flemming D."/>
            <person name="van Noort V."/>
            <person name="Kunze R."/>
            <person name="Devos D.P."/>
            <person name="Arumugam M."/>
            <person name="Bork P."/>
            <person name="Hurt E."/>
        </authorList>
    </citation>
    <scope>NUCLEOTIDE SEQUENCE [LARGE SCALE GENOMIC DNA]</scope>
    <source>
        <strain evidence="4">DSM 1495 / CBS 144.50 / IMI 039719</strain>
    </source>
</reference>
<dbReference type="InterPro" id="IPR052350">
    <property type="entry name" value="Metallo-dep_Lactonases"/>
</dbReference>
<protein>
    <recommendedName>
        <fullName evidence="2">Amidohydrolase-related domain-containing protein</fullName>
    </recommendedName>
</protein>
<comment type="similarity">
    <text evidence="1">Belongs to the metallo-dependent hydrolases superfamily.</text>
</comment>
<evidence type="ECO:0000256" key="1">
    <source>
        <dbReference type="ARBA" id="ARBA00038310"/>
    </source>
</evidence>
<dbReference type="Proteomes" id="UP000008066">
    <property type="component" value="Unassembled WGS sequence"/>
</dbReference>
<dbReference type="Pfam" id="PF04909">
    <property type="entry name" value="Amidohydro_2"/>
    <property type="match status" value="1"/>
</dbReference>
<organism evidence="4">
    <name type="scientific">Chaetomium thermophilum (strain DSM 1495 / CBS 144.50 / IMI 039719)</name>
    <name type="common">Thermochaetoides thermophila</name>
    <dbReference type="NCBI Taxonomy" id="759272"/>
    <lineage>
        <taxon>Eukaryota</taxon>
        <taxon>Fungi</taxon>
        <taxon>Dikarya</taxon>
        <taxon>Ascomycota</taxon>
        <taxon>Pezizomycotina</taxon>
        <taxon>Sordariomycetes</taxon>
        <taxon>Sordariomycetidae</taxon>
        <taxon>Sordariales</taxon>
        <taxon>Chaetomiaceae</taxon>
        <taxon>Thermochaetoides</taxon>
    </lineage>
</organism>
<dbReference type="KEGG" id="cthr:CTHT_0051770"/>
<dbReference type="InterPro" id="IPR006680">
    <property type="entry name" value="Amidohydro-rel"/>
</dbReference>
<name>G0SDH2_CHATD</name>
<dbReference type="SUPFAM" id="SSF51556">
    <property type="entry name" value="Metallo-dependent hydrolases"/>
    <property type="match status" value="1"/>
</dbReference>
<dbReference type="OMA" id="IAWRTAM"/>
<dbReference type="EMBL" id="GL988045">
    <property type="protein sequence ID" value="EGS18573.1"/>
    <property type="molecule type" value="Genomic_DNA"/>
</dbReference>
<evidence type="ECO:0000313" key="3">
    <source>
        <dbReference type="EMBL" id="EGS18573.1"/>
    </source>
</evidence>
<dbReference type="PANTHER" id="PTHR43569">
    <property type="entry name" value="AMIDOHYDROLASE"/>
    <property type="match status" value="1"/>
</dbReference>
<dbReference type="GeneID" id="18259215"/>
<gene>
    <name evidence="3" type="ORF">CTHT_0051770</name>
</gene>
<dbReference type="HOGENOM" id="CLU_044590_1_0_1"/>
<dbReference type="STRING" id="759272.G0SDH2"/>
<dbReference type="InterPro" id="IPR032466">
    <property type="entry name" value="Metal_Hydrolase"/>
</dbReference>
<dbReference type="Gene3D" id="3.20.20.140">
    <property type="entry name" value="Metal-dependent hydrolases"/>
    <property type="match status" value="1"/>
</dbReference>
<evidence type="ECO:0000259" key="2">
    <source>
        <dbReference type="Pfam" id="PF04909"/>
    </source>
</evidence>
<evidence type="ECO:0000313" key="4">
    <source>
        <dbReference type="Proteomes" id="UP000008066"/>
    </source>
</evidence>
<keyword evidence="4" id="KW-1185">Reference proteome</keyword>
<dbReference type="AlphaFoldDB" id="G0SDH2"/>